<dbReference type="Proteomes" id="UP001642360">
    <property type="component" value="Unassembled WGS sequence"/>
</dbReference>
<dbReference type="EMBL" id="CAUOFW020001009">
    <property type="protein sequence ID" value="CAK9140061.1"/>
    <property type="molecule type" value="Genomic_DNA"/>
</dbReference>
<dbReference type="AlphaFoldDB" id="A0ABC8R4X6"/>
<feature type="region of interest" description="Disordered" evidence="1">
    <location>
        <begin position="81"/>
        <end position="241"/>
    </location>
</feature>
<keyword evidence="2" id="KW-0732">Signal</keyword>
<reference evidence="3 4" key="1">
    <citation type="submission" date="2024-02" db="EMBL/GenBank/DDBJ databases">
        <authorList>
            <person name="Vignale AGUSTIN F."/>
            <person name="Sosa J E."/>
            <person name="Modenutti C."/>
        </authorList>
    </citation>
    <scope>NUCLEOTIDE SEQUENCE [LARGE SCALE GENOMIC DNA]</scope>
</reference>
<keyword evidence="4" id="KW-1185">Reference proteome</keyword>
<protein>
    <submittedName>
        <fullName evidence="3">Uncharacterized protein</fullName>
    </submittedName>
</protein>
<evidence type="ECO:0000313" key="4">
    <source>
        <dbReference type="Proteomes" id="UP001642360"/>
    </source>
</evidence>
<evidence type="ECO:0000256" key="1">
    <source>
        <dbReference type="SAM" id="MobiDB-lite"/>
    </source>
</evidence>
<feature type="compositionally biased region" description="Pro residues" evidence="1">
    <location>
        <begin position="132"/>
        <end position="159"/>
    </location>
</feature>
<sequence length="241" mass="26767">MKATSILMLALGVVVLLFARSLADHNNKPKLVIPFNGYATEDGRPEEHKLPVLGVETDEEQKPKTLHQNIHSESITVNKWKPRRPTISPLGPPTTSPPGPLGSTLSTPPKRSNHLRTSLIRFRPTRLRTPPIRSPPTTIPPGPPRSPLSTPPKRPPPFTSRPIRFRPIAVRTPPIRSPPTTIPPGPPRSPLSTPPKRFRIPPIRFRTPPIRLHTPPIRSPPLRFGRRPRGPPRAPLVPSTK</sequence>
<feature type="chain" id="PRO_5044856745" evidence="2">
    <location>
        <begin position="24"/>
        <end position="241"/>
    </location>
</feature>
<feature type="compositionally biased region" description="Low complexity" evidence="1">
    <location>
        <begin position="194"/>
        <end position="211"/>
    </location>
</feature>
<proteinExistence type="predicted"/>
<feature type="compositionally biased region" description="Pro residues" evidence="1">
    <location>
        <begin position="90"/>
        <end position="100"/>
    </location>
</feature>
<comment type="caution">
    <text evidence="3">The sequence shown here is derived from an EMBL/GenBank/DDBJ whole genome shotgun (WGS) entry which is preliminary data.</text>
</comment>
<feature type="compositionally biased region" description="Pro residues" evidence="1">
    <location>
        <begin position="175"/>
        <end position="193"/>
    </location>
</feature>
<organism evidence="3 4">
    <name type="scientific">Ilex paraguariensis</name>
    <name type="common">yerba mate</name>
    <dbReference type="NCBI Taxonomy" id="185542"/>
    <lineage>
        <taxon>Eukaryota</taxon>
        <taxon>Viridiplantae</taxon>
        <taxon>Streptophyta</taxon>
        <taxon>Embryophyta</taxon>
        <taxon>Tracheophyta</taxon>
        <taxon>Spermatophyta</taxon>
        <taxon>Magnoliopsida</taxon>
        <taxon>eudicotyledons</taxon>
        <taxon>Gunneridae</taxon>
        <taxon>Pentapetalae</taxon>
        <taxon>asterids</taxon>
        <taxon>campanulids</taxon>
        <taxon>Aquifoliales</taxon>
        <taxon>Aquifoliaceae</taxon>
        <taxon>Ilex</taxon>
    </lineage>
</organism>
<feature type="signal peptide" evidence="2">
    <location>
        <begin position="1"/>
        <end position="23"/>
    </location>
</feature>
<gene>
    <name evidence="3" type="ORF">ILEXP_LOCUS7479</name>
</gene>
<name>A0ABC8R4X6_9AQUA</name>
<evidence type="ECO:0000256" key="2">
    <source>
        <dbReference type="SAM" id="SignalP"/>
    </source>
</evidence>
<evidence type="ECO:0000313" key="3">
    <source>
        <dbReference type="EMBL" id="CAK9140061.1"/>
    </source>
</evidence>
<accession>A0ABC8R4X6</accession>